<feature type="compositionally biased region" description="Basic residues" evidence="3">
    <location>
        <begin position="87"/>
        <end position="101"/>
    </location>
</feature>
<dbReference type="InterPro" id="IPR001806">
    <property type="entry name" value="Small_GTPase"/>
</dbReference>
<organism evidence="4 5">
    <name type="scientific">Ailuropoda melanoleuca</name>
    <name type="common">Giant panda</name>
    <dbReference type="NCBI Taxonomy" id="9646"/>
    <lineage>
        <taxon>Eukaryota</taxon>
        <taxon>Metazoa</taxon>
        <taxon>Chordata</taxon>
        <taxon>Craniata</taxon>
        <taxon>Vertebrata</taxon>
        <taxon>Euteleostomi</taxon>
        <taxon>Mammalia</taxon>
        <taxon>Eutheria</taxon>
        <taxon>Laurasiatheria</taxon>
        <taxon>Carnivora</taxon>
        <taxon>Caniformia</taxon>
        <taxon>Ursidae</taxon>
        <taxon>Ailuropoda</taxon>
    </lineage>
</organism>
<dbReference type="InterPro" id="IPR027417">
    <property type="entry name" value="P-loop_NTPase"/>
</dbReference>
<dbReference type="Gene3D" id="3.40.50.300">
    <property type="entry name" value="P-loop containing nucleotide triphosphate hydrolases"/>
    <property type="match status" value="1"/>
</dbReference>
<sequence length="114" mass="12924">MLVGKAGQESFRSITRSYYRGAAGALLVYDITRRETFNHLTSWLEDARQHSSSNMVIMLIGNKRENTCTRLGGRRRERNRTQARGAAGRRRRTSRLLRARSPRGAGSQDPKSDS</sequence>
<accession>A0A7N5JDG4</accession>
<evidence type="ECO:0000256" key="3">
    <source>
        <dbReference type="SAM" id="MobiDB-lite"/>
    </source>
</evidence>
<name>A0A7N5JDG4_AILME</name>
<keyword evidence="1" id="KW-0547">Nucleotide-binding</keyword>
<dbReference type="PROSITE" id="PS51419">
    <property type="entry name" value="RAB"/>
    <property type="match status" value="1"/>
</dbReference>
<dbReference type="InterPro" id="IPR050209">
    <property type="entry name" value="Rab_GTPases_membrane_traffic"/>
</dbReference>
<reference evidence="4" key="2">
    <citation type="submission" date="2025-08" db="UniProtKB">
        <authorList>
            <consortium name="Ensembl"/>
        </authorList>
    </citation>
    <scope>IDENTIFICATION</scope>
</reference>
<evidence type="ECO:0000256" key="1">
    <source>
        <dbReference type="ARBA" id="ARBA00022741"/>
    </source>
</evidence>
<evidence type="ECO:0000313" key="5">
    <source>
        <dbReference type="Proteomes" id="UP000008912"/>
    </source>
</evidence>
<keyword evidence="5" id="KW-1185">Reference proteome</keyword>
<dbReference type="Ensembl" id="ENSAMET00000034330.1">
    <property type="protein sequence ID" value="ENSAMEP00000023830.1"/>
    <property type="gene ID" value="ENSAMEG00000028085.1"/>
</dbReference>
<dbReference type="GO" id="GO:0005525">
    <property type="term" value="F:GTP binding"/>
    <property type="evidence" value="ECO:0007669"/>
    <property type="project" value="UniProtKB-KW"/>
</dbReference>
<reference evidence="4 5" key="1">
    <citation type="journal article" date="2010" name="Nature">
        <title>The sequence and de novo assembly of the giant panda genome.</title>
        <authorList>
            <person name="Li R."/>
            <person name="Fan W."/>
            <person name="Tian G."/>
            <person name="Zhu H."/>
            <person name="He L."/>
            <person name="Cai J."/>
            <person name="Huang Q."/>
            <person name="Cai Q."/>
            <person name="Li B."/>
            <person name="Bai Y."/>
            <person name="Zhang Z."/>
            <person name="Zhang Y."/>
            <person name="Wang W."/>
            <person name="Li J."/>
            <person name="Wei F."/>
            <person name="Li H."/>
            <person name="Jian M."/>
            <person name="Li J."/>
            <person name="Zhang Z."/>
            <person name="Nielsen R."/>
            <person name="Li D."/>
            <person name="Gu W."/>
            <person name="Yang Z."/>
            <person name="Xuan Z."/>
            <person name="Ryder O.A."/>
            <person name="Leung F.C."/>
            <person name="Zhou Y."/>
            <person name="Cao J."/>
            <person name="Sun X."/>
            <person name="Fu Y."/>
            <person name="Fang X."/>
            <person name="Guo X."/>
            <person name="Wang B."/>
            <person name="Hou R."/>
            <person name="Shen F."/>
            <person name="Mu B."/>
            <person name="Ni P."/>
            <person name="Lin R."/>
            <person name="Qian W."/>
            <person name="Wang G."/>
            <person name="Yu C."/>
            <person name="Nie W."/>
            <person name="Wang J."/>
            <person name="Wu Z."/>
            <person name="Liang H."/>
            <person name="Min J."/>
            <person name="Wu Q."/>
            <person name="Cheng S."/>
            <person name="Ruan J."/>
            <person name="Wang M."/>
            <person name="Shi Z."/>
            <person name="Wen M."/>
            <person name="Liu B."/>
            <person name="Ren X."/>
            <person name="Zheng H."/>
            <person name="Dong D."/>
            <person name="Cook K."/>
            <person name="Shan G."/>
            <person name="Zhang H."/>
            <person name="Kosiol C."/>
            <person name="Xie X."/>
            <person name="Lu Z."/>
            <person name="Zheng H."/>
            <person name="Li Y."/>
            <person name="Steiner C.C."/>
            <person name="Lam T.T."/>
            <person name="Lin S."/>
            <person name="Zhang Q."/>
            <person name="Li G."/>
            <person name="Tian J."/>
            <person name="Gong T."/>
            <person name="Liu H."/>
            <person name="Zhang D."/>
            <person name="Fang L."/>
            <person name="Ye C."/>
            <person name="Zhang J."/>
            <person name="Hu W."/>
            <person name="Xu A."/>
            <person name="Ren Y."/>
            <person name="Zhang G."/>
            <person name="Bruford M.W."/>
            <person name="Li Q."/>
            <person name="Ma L."/>
            <person name="Guo Y."/>
            <person name="An N."/>
            <person name="Hu Y."/>
            <person name="Zheng Y."/>
            <person name="Shi Y."/>
            <person name="Li Z."/>
            <person name="Liu Q."/>
            <person name="Chen Y."/>
            <person name="Zhao J."/>
            <person name="Qu N."/>
            <person name="Zhao S."/>
            <person name="Tian F."/>
            <person name="Wang X."/>
            <person name="Wang H."/>
            <person name="Xu L."/>
            <person name="Liu X."/>
            <person name="Vinar T."/>
            <person name="Wang Y."/>
            <person name="Lam T.W."/>
            <person name="Yiu S.M."/>
            <person name="Liu S."/>
            <person name="Zhang H."/>
            <person name="Li D."/>
            <person name="Huang Y."/>
            <person name="Wang X."/>
            <person name="Yang G."/>
            <person name="Jiang Z."/>
            <person name="Wang J."/>
            <person name="Qin N."/>
            <person name="Li L."/>
            <person name="Li J."/>
            <person name="Bolund L."/>
            <person name="Kristiansen K."/>
            <person name="Wong G.K."/>
            <person name="Olson M."/>
            <person name="Zhang X."/>
            <person name="Li S."/>
            <person name="Yang H."/>
            <person name="Wang J."/>
            <person name="Wang J."/>
        </authorList>
    </citation>
    <scope>NUCLEOTIDE SEQUENCE [LARGE SCALE GENOMIC DNA]</scope>
</reference>
<gene>
    <name evidence="4" type="primary">LOC117797244</name>
</gene>
<protein>
    <submittedName>
        <fullName evidence="4">Ras-related protein Rab-2B-like</fullName>
    </submittedName>
</protein>
<dbReference type="AlphaFoldDB" id="A0A7N5JDG4"/>
<feature type="region of interest" description="Disordered" evidence="3">
    <location>
        <begin position="67"/>
        <end position="114"/>
    </location>
</feature>
<dbReference type="Pfam" id="PF00071">
    <property type="entry name" value="Ras"/>
    <property type="match status" value="1"/>
</dbReference>
<dbReference type="SUPFAM" id="SSF52540">
    <property type="entry name" value="P-loop containing nucleoside triphosphate hydrolases"/>
    <property type="match status" value="1"/>
</dbReference>
<dbReference type="GO" id="GO:0003924">
    <property type="term" value="F:GTPase activity"/>
    <property type="evidence" value="ECO:0007669"/>
    <property type="project" value="InterPro"/>
</dbReference>
<reference evidence="4" key="3">
    <citation type="submission" date="2025-09" db="UniProtKB">
        <authorList>
            <consortium name="Ensembl"/>
        </authorList>
    </citation>
    <scope>IDENTIFICATION</scope>
</reference>
<evidence type="ECO:0000256" key="2">
    <source>
        <dbReference type="ARBA" id="ARBA00023134"/>
    </source>
</evidence>
<dbReference type="Proteomes" id="UP000008912">
    <property type="component" value="Unassembled WGS sequence"/>
</dbReference>
<dbReference type="GeneTree" id="ENSGT00940000153886"/>
<dbReference type="InParanoid" id="A0A7N5JDG4"/>
<dbReference type="SMART" id="SM00175">
    <property type="entry name" value="RAB"/>
    <property type="match status" value="1"/>
</dbReference>
<dbReference type="PANTHER" id="PTHR47979">
    <property type="entry name" value="DRAB11-RELATED"/>
    <property type="match status" value="1"/>
</dbReference>
<evidence type="ECO:0000313" key="4">
    <source>
        <dbReference type="Ensembl" id="ENSAMEP00000023830.1"/>
    </source>
</evidence>
<proteinExistence type="predicted"/>
<keyword evidence="2" id="KW-0342">GTP-binding</keyword>